<evidence type="ECO:0000313" key="4">
    <source>
        <dbReference type="EMBL" id="MEM0577130.1"/>
    </source>
</evidence>
<accession>A0ABU9NPA7</accession>
<evidence type="ECO:0000259" key="3">
    <source>
        <dbReference type="Pfam" id="PF18962"/>
    </source>
</evidence>
<dbReference type="Pfam" id="PF18962">
    <property type="entry name" value="Por_Secre_tail"/>
    <property type="match status" value="1"/>
</dbReference>
<organism evidence="4 5">
    <name type="scientific">Flavobacterium polysaccharolyticum</name>
    <dbReference type="NCBI Taxonomy" id="3133148"/>
    <lineage>
        <taxon>Bacteria</taxon>
        <taxon>Pseudomonadati</taxon>
        <taxon>Bacteroidota</taxon>
        <taxon>Flavobacteriia</taxon>
        <taxon>Flavobacteriales</taxon>
        <taxon>Flavobacteriaceae</taxon>
        <taxon>Flavobacterium</taxon>
    </lineage>
</organism>
<dbReference type="InterPro" id="IPR026444">
    <property type="entry name" value="Secre_tail"/>
</dbReference>
<sequence length="140" mass="15926">MKKNCTLLFFLFSLFASAQGKLVFNYDTAGNQVLREICLSCTSKNVKAIEDLKEEDLLVMDEISYYPNPVSEELYLSWELVDEKKVSQLQVLSMSGQTIKTIVPDRGQLTLGFQGYPSGVYFIVFSYNNGEEKTIKILKK</sequence>
<dbReference type="EMBL" id="JBCGDP010000010">
    <property type="protein sequence ID" value="MEM0577130.1"/>
    <property type="molecule type" value="Genomic_DNA"/>
</dbReference>
<keyword evidence="5" id="KW-1185">Reference proteome</keyword>
<keyword evidence="1 2" id="KW-0732">Signal</keyword>
<comment type="caution">
    <text evidence="4">The sequence shown here is derived from an EMBL/GenBank/DDBJ whole genome shotgun (WGS) entry which is preliminary data.</text>
</comment>
<protein>
    <submittedName>
        <fullName evidence="4">T9SS type A sorting domain-containing protein</fullName>
    </submittedName>
</protein>
<reference evidence="4 5" key="1">
    <citation type="submission" date="2024-03" db="EMBL/GenBank/DDBJ databases">
        <title>Two novel species of the genus Flavobacterium exhibiting potentially degradation of complex polysaccharides.</title>
        <authorList>
            <person name="Lian X."/>
        </authorList>
    </citation>
    <scope>NUCLEOTIDE SEQUENCE [LARGE SCALE GENOMIC DNA]</scope>
    <source>
        <strain evidence="4 5">N6</strain>
    </source>
</reference>
<name>A0ABU9NPA7_9FLAO</name>
<feature type="chain" id="PRO_5045649263" evidence="2">
    <location>
        <begin position="19"/>
        <end position="140"/>
    </location>
</feature>
<evidence type="ECO:0000256" key="2">
    <source>
        <dbReference type="SAM" id="SignalP"/>
    </source>
</evidence>
<dbReference type="RefSeq" id="WP_342692050.1">
    <property type="nucleotide sequence ID" value="NZ_JBCGDP010000010.1"/>
</dbReference>
<proteinExistence type="predicted"/>
<feature type="domain" description="Secretion system C-terminal sorting" evidence="3">
    <location>
        <begin position="66"/>
        <end position="134"/>
    </location>
</feature>
<dbReference type="Proteomes" id="UP001468798">
    <property type="component" value="Unassembled WGS sequence"/>
</dbReference>
<gene>
    <name evidence="4" type="ORF">WFZ86_11540</name>
</gene>
<evidence type="ECO:0000313" key="5">
    <source>
        <dbReference type="Proteomes" id="UP001468798"/>
    </source>
</evidence>
<evidence type="ECO:0000256" key="1">
    <source>
        <dbReference type="ARBA" id="ARBA00022729"/>
    </source>
</evidence>
<feature type="signal peptide" evidence="2">
    <location>
        <begin position="1"/>
        <end position="18"/>
    </location>
</feature>
<dbReference type="NCBIfam" id="TIGR04183">
    <property type="entry name" value="Por_Secre_tail"/>
    <property type="match status" value="1"/>
</dbReference>